<gene>
    <name evidence="2" type="ORF">SAMN05421507_12331</name>
</gene>
<dbReference type="RefSeq" id="WP_176960120.1">
    <property type="nucleotide sequence ID" value="NZ_FNIX01000023.1"/>
</dbReference>
<dbReference type="EMBL" id="FNIX01000023">
    <property type="protein sequence ID" value="SDP94109.1"/>
    <property type="molecule type" value="Genomic_DNA"/>
</dbReference>
<evidence type="ECO:0000313" key="3">
    <source>
        <dbReference type="Proteomes" id="UP000199691"/>
    </source>
</evidence>
<sequence length="53" mass="5719">MTVLERMVRVVSNGDTGWAQVVAARTTTSVKAGGVDWGRKGGSWGKEGEFHKK</sequence>
<organism evidence="2 3">
    <name type="scientific">Lentzea jiangxiensis</name>
    <dbReference type="NCBI Taxonomy" id="641025"/>
    <lineage>
        <taxon>Bacteria</taxon>
        <taxon>Bacillati</taxon>
        <taxon>Actinomycetota</taxon>
        <taxon>Actinomycetes</taxon>
        <taxon>Pseudonocardiales</taxon>
        <taxon>Pseudonocardiaceae</taxon>
        <taxon>Lentzea</taxon>
    </lineage>
</organism>
<dbReference type="AlphaFoldDB" id="A0A1H0WU32"/>
<evidence type="ECO:0000313" key="2">
    <source>
        <dbReference type="EMBL" id="SDP94109.1"/>
    </source>
</evidence>
<evidence type="ECO:0000256" key="1">
    <source>
        <dbReference type="SAM" id="MobiDB-lite"/>
    </source>
</evidence>
<reference evidence="3" key="1">
    <citation type="submission" date="2016-10" db="EMBL/GenBank/DDBJ databases">
        <authorList>
            <person name="Varghese N."/>
            <person name="Submissions S."/>
        </authorList>
    </citation>
    <scope>NUCLEOTIDE SEQUENCE [LARGE SCALE GENOMIC DNA]</scope>
    <source>
        <strain evidence="3">CGMCC 4.6609</strain>
    </source>
</reference>
<dbReference type="Proteomes" id="UP000199691">
    <property type="component" value="Unassembled WGS sequence"/>
</dbReference>
<feature type="region of interest" description="Disordered" evidence="1">
    <location>
        <begin position="33"/>
        <end position="53"/>
    </location>
</feature>
<dbReference type="STRING" id="641025.SAMN05421507_12331"/>
<name>A0A1H0WU32_9PSEU</name>
<protein>
    <submittedName>
        <fullName evidence="2">Uncharacterized protein</fullName>
    </submittedName>
</protein>
<proteinExistence type="predicted"/>
<accession>A0A1H0WU32</accession>
<dbReference type="NCBIfam" id="NF041724">
    <property type="entry name" value="phane_AmcA_4"/>
    <property type="match status" value="1"/>
</dbReference>
<keyword evidence="3" id="KW-1185">Reference proteome</keyword>